<dbReference type="STRING" id="8840.ENSAPLP00000009849"/>
<reference evidence="8" key="3">
    <citation type="submission" date="2025-09" db="UniProtKB">
        <authorList>
            <consortium name="Ensembl"/>
        </authorList>
    </citation>
    <scope>IDENTIFICATION</scope>
</reference>
<dbReference type="Pfam" id="PF00087">
    <property type="entry name" value="Toxin_TOLIP"/>
    <property type="match status" value="1"/>
</dbReference>
<dbReference type="Gene3D" id="2.10.60.10">
    <property type="entry name" value="CD59"/>
    <property type="match status" value="1"/>
</dbReference>
<keyword evidence="2" id="KW-1003">Cell membrane</keyword>
<dbReference type="HOGENOM" id="CLU_141358_2_0_1"/>
<dbReference type="AlphaFoldDB" id="U3IRH6"/>
<evidence type="ECO:0000259" key="7">
    <source>
        <dbReference type="SMART" id="SM00134"/>
    </source>
</evidence>
<evidence type="ECO:0000256" key="6">
    <source>
        <dbReference type="SAM" id="SignalP"/>
    </source>
</evidence>
<dbReference type="SMART" id="SM00134">
    <property type="entry name" value="LU"/>
    <property type="match status" value="1"/>
</dbReference>
<keyword evidence="5" id="KW-0325">Glycoprotein</keyword>
<dbReference type="PROSITE" id="PS00983">
    <property type="entry name" value="LY6_UPAR"/>
    <property type="match status" value="1"/>
</dbReference>
<sequence>MKLLLLLLLVAITCMEFARTLQCYSCIEPTAADKCTKVQNCNENETMCKTTMYSLEEVYPFVGVSTVTKMCSSICIPSDVDGIGMTRPVTCCYADLCNSDGPLVLPAISFCPSCSLQISSTADKRHKSLHVLFRWVALVIALHRRRQCQETLVQH</sequence>
<keyword evidence="9" id="KW-1185">Reference proteome</keyword>
<dbReference type="Proteomes" id="UP000016666">
    <property type="component" value="Chromosome 2"/>
</dbReference>
<feature type="chain" id="PRO_5021233792" evidence="6">
    <location>
        <begin position="21"/>
        <end position="155"/>
    </location>
</feature>
<dbReference type="FunFam" id="2.10.60.10:FF:000003">
    <property type="entry name" value="lymphocyte antigen 6E isoform X1"/>
    <property type="match status" value="1"/>
</dbReference>
<evidence type="ECO:0000256" key="4">
    <source>
        <dbReference type="ARBA" id="ARBA00023136"/>
    </source>
</evidence>
<evidence type="ECO:0000256" key="2">
    <source>
        <dbReference type="ARBA" id="ARBA00022475"/>
    </source>
</evidence>
<evidence type="ECO:0000256" key="5">
    <source>
        <dbReference type="ARBA" id="ARBA00023180"/>
    </source>
</evidence>
<dbReference type="InterPro" id="IPR035076">
    <property type="entry name" value="Toxin/TOLIP"/>
</dbReference>
<keyword evidence="4" id="KW-0472">Membrane</keyword>
<evidence type="ECO:0000313" key="9">
    <source>
        <dbReference type="Proteomes" id="UP000016666"/>
    </source>
</evidence>
<keyword evidence="3 6" id="KW-0732">Signal</keyword>
<dbReference type="Ensembl" id="ENSAPLT00000010550.2">
    <property type="protein sequence ID" value="ENSAPLP00000009849.2"/>
    <property type="gene ID" value="ENSAPLG00000029723.1"/>
</dbReference>
<feature type="signal peptide" evidence="6">
    <location>
        <begin position="1"/>
        <end position="20"/>
    </location>
</feature>
<accession>U3IRH6</accession>
<dbReference type="InterPro" id="IPR045860">
    <property type="entry name" value="Snake_toxin-like_sf"/>
</dbReference>
<dbReference type="GO" id="GO:0005886">
    <property type="term" value="C:plasma membrane"/>
    <property type="evidence" value="ECO:0007669"/>
    <property type="project" value="UniProtKB-SubCell"/>
</dbReference>
<organism evidence="8 9">
    <name type="scientific">Anas platyrhynchos platyrhynchos</name>
    <name type="common">Northern mallard</name>
    <dbReference type="NCBI Taxonomy" id="8840"/>
    <lineage>
        <taxon>Eukaryota</taxon>
        <taxon>Metazoa</taxon>
        <taxon>Chordata</taxon>
        <taxon>Craniata</taxon>
        <taxon>Vertebrata</taxon>
        <taxon>Euteleostomi</taxon>
        <taxon>Archelosauria</taxon>
        <taxon>Archosauria</taxon>
        <taxon>Dinosauria</taxon>
        <taxon>Saurischia</taxon>
        <taxon>Theropoda</taxon>
        <taxon>Coelurosauria</taxon>
        <taxon>Aves</taxon>
        <taxon>Neognathae</taxon>
        <taxon>Galloanserae</taxon>
        <taxon>Anseriformes</taxon>
        <taxon>Anatidae</taxon>
        <taxon>Anatinae</taxon>
        <taxon>Anas</taxon>
    </lineage>
</organism>
<gene>
    <name evidence="8" type="primary">LYPD2</name>
</gene>
<dbReference type="InterPro" id="IPR051110">
    <property type="entry name" value="Ly-6/neurotoxin-like_GPI-ap"/>
</dbReference>
<reference evidence="8 9" key="1">
    <citation type="submission" date="2017-10" db="EMBL/GenBank/DDBJ databases">
        <title>A new Pekin duck reference genome.</title>
        <authorList>
            <person name="Hou Z.-C."/>
            <person name="Zhou Z.-K."/>
            <person name="Zhu F."/>
            <person name="Hou S.-S."/>
        </authorList>
    </citation>
    <scope>NUCLEOTIDE SEQUENCE [LARGE SCALE GENOMIC DNA]</scope>
</reference>
<dbReference type="GeneTree" id="ENSGT00940000162197"/>
<evidence type="ECO:0000256" key="3">
    <source>
        <dbReference type="ARBA" id="ARBA00022729"/>
    </source>
</evidence>
<dbReference type="PANTHER" id="PTHR16983">
    <property type="entry name" value="UPAR/LY6 DOMAIN-CONTAINING PROTEIN"/>
    <property type="match status" value="1"/>
</dbReference>
<reference evidence="8" key="2">
    <citation type="submission" date="2025-08" db="UniProtKB">
        <authorList>
            <consortium name="Ensembl"/>
        </authorList>
    </citation>
    <scope>IDENTIFICATION</scope>
</reference>
<comment type="subcellular location">
    <subcellularLocation>
        <location evidence="1">Cell membrane</location>
    </subcellularLocation>
</comment>
<evidence type="ECO:0000256" key="1">
    <source>
        <dbReference type="ARBA" id="ARBA00004236"/>
    </source>
</evidence>
<dbReference type="PANTHER" id="PTHR16983:SF16">
    <property type="entry name" value="UPAR_LY6 DOMAIN-CONTAINING PROTEIN"/>
    <property type="match status" value="1"/>
</dbReference>
<dbReference type="InterPro" id="IPR016054">
    <property type="entry name" value="LY6_UPA_recep-like"/>
</dbReference>
<protein>
    <submittedName>
        <fullName evidence="8">LY6/PLAUR domain containing 2</fullName>
    </submittedName>
</protein>
<dbReference type="SUPFAM" id="SSF57302">
    <property type="entry name" value="Snake toxin-like"/>
    <property type="match status" value="1"/>
</dbReference>
<dbReference type="InterPro" id="IPR018363">
    <property type="entry name" value="CD59_antigen_CS"/>
</dbReference>
<evidence type="ECO:0000313" key="8">
    <source>
        <dbReference type="Ensembl" id="ENSAPLP00000009849.2"/>
    </source>
</evidence>
<proteinExistence type="predicted"/>
<name>U3IRH6_ANAPP</name>
<feature type="domain" description="UPAR/Ly6" evidence="7">
    <location>
        <begin position="21"/>
        <end position="108"/>
    </location>
</feature>
<dbReference type="GO" id="GO:0030154">
    <property type="term" value="P:cell differentiation"/>
    <property type="evidence" value="ECO:0007669"/>
    <property type="project" value="UniProtKB-ARBA"/>
</dbReference>